<keyword evidence="3 6" id="KW-0067">ATP-binding</keyword>
<dbReference type="OrthoDB" id="9768127at2"/>
<dbReference type="HAMAP" id="MF_02207">
    <property type="entry name" value="MreB"/>
    <property type="match status" value="1"/>
</dbReference>
<dbReference type="SUPFAM" id="SSF53067">
    <property type="entry name" value="Actin-like ATPase domain"/>
    <property type="match status" value="2"/>
</dbReference>
<dbReference type="InterPro" id="IPR004753">
    <property type="entry name" value="MreB"/>
</dbReference>
<comment type="subcellular location">
    <subcellularLocation>
        <location evidence="6">Cytoplasm</location>
    </subcellularLocation>
    <text evidence="6">Membrane-associated.</text>
</comment>
<evidence type="ECO:0000256" key="3">
    <source>
        <dbReference type="ARBA" id="ARBA00022840"/>
    </source>
</evidence>
<dbReference type="Pfam" id="PF06723">
    <property type="entry name" value="MreB_Mbl"/>
    <property type="match status" value="1"/>
</dbReference>
<dbReference type="InterPro" id="IPR056546">
    <property type="entry name" value="MreB_MamK-like"/>
</dbReference>
<keyword evidence="8" id="KW-1185">Reference proteome</keyword>
<feature type="binding site" evidence="6">
    <location>
        <begin position="155"/>
        <end position="157"/>
    </location>
    <ligand>
        <name>ATP</name>
        <dbReference type="ChEBI" id="CHEBI:30616"/>
    </ligand>
</feature>
<dbReference type="Gene3D" id="3.30.420.40">
    <property type="match status" value="2"/>
</dbReference>
<evidence type="ECO:0000256" key="2">
    <source>
        <dbReference type="ARBA" id="ARBA00022741"/>
    </source>
</evidence>
<dbReference type="EMBL" id="OBQI01000003">
    <property type="protein sequence ID" value="SOC49647.1"/>
    <property type="molecule type" value="Genomic_DNA"/>
</dbReference>
<organism evidence="7 8">
    <name type="scientific">Blastococcus aggregatus</name>
    <dbReference type="NCBI Taxonomy" id="38502"/>
    <lineage>
        <taxon>Bacteria</taxon>
        <taxon>Bacillati</taxon>
        <taxon>Actinomycetota</taxon>
        <taxon>Actinomycetes</taxon>
        <taxon>Geodermatophilales</taxon>
        <taxon>Geodermatophilaceae</taxon>
        <taxon>Blastococcus</taxon>
    </lineage>
</organism>
<proteinExistence type="inferred from homology"/>
<name>A0A285V6U1_9ACTN</name>
<comment type="subunit">
    <text evidence="6">Forms polymers.</text>
</comment>
<reference evidence="8" key="1">
    <citation type="submission" date="2017-08" db="EMBL/GenBank/DDBJ databases">
        <authorList>
            <person name="Varghese N."/>
            <person name="Submissions S."/>
        </authorList>
    </citation>
    <scope>NUCLEOTIDE SEQUENCE [LARGE SCALE GENOMIC DNA]</scope>
    <source>
        <strain evidence="8">DSM 4725</strain>
    </source>
</reference>
<evidence type="ECO:0000256" key="4">
    <source>
        <dbReference type="ARBA" id="ARBA00022960"/>
    </source>
</evidence>
<keyword evidence="1 6" id="KW-0963">Cytoplasm</keyword>
<evidence type="ECO:0000256" key="1">
    <source>
        <dbReference type="ARBA" id="ARBA00022490"/>
    </source>
</evidence>
<dbReference type="GO" id="GO:0008360">
    <property type="term" value="P:regulation of cell shape"/>
    <property type="evidence" value="ECO:0007669"/>
    <property type="project" value="UniProtKB-UniRule"/>
</dbReference>
<feature type="binding site" evidence="6">
    <location>
        <begin position="278"/>
        <end position="281"/>
    </location>
    <ligand>
        <name>ATP</name>
        <dbReference type="ChEBI" id="CHEBI:30616"/>
    </ligand>
</feature>
<keyword evidence="2 6" id="KW-0547">Nucleotide-binding</keyword>
<evidence type="ECO:0000256" key="6">
    <source>
        <dbReference type="HAMAP-Rule" id="MF_02207"/>
    </source>
</evidence>
<dbReference type="InterPro" id="IPR043129">
    <property type="entry name" value="ATPase_NBD"/>
</dbReference>
<protein>
    <recommendedName>
        <fullName evidence="6">Cell shape-determining protein MreB</fullName>
    </recommendedName>
</protein>
<comment type="function">
    <text evidence="6">Forms membrane-associated dynamic filaments that are essential for cell shape determination. Acts by regulating cell wall synthesis and cell elongation, and thus cell shape. A feedback loop between cell geometry and MreB localization may maintain elongated cell shape by targeting cell wall growth to regions of negative cell wall curvature.</text>
</comment>
<comment type="similarity">
    <text evidence="5 6">Belongs to the FtsA/MreB family.</text>
</comment>
<dbReference type="GO" id="GO:0005524">
    <property type="term" value="F:ATP binding"/>
    <property type="evidence" value="ECO:0007669"/>
    <property type="project" value="UniProtKB-KW"/>
</dbReference>
<evidence type="ECO:0000313" key="7">
    <source>
        <dbReference type="EMBL" id="SOC49647.1"/>
    </source>
</evidence>
<feature type="binding site" evidence="6">
    <location>
        <begin position="203"/>
        <end position="206"/>
    </location>
    <ligand>
        <name>ATP</name>
        <dbReference type="ChEBI" id="CHEBI:30616"/>
    </ligand>
</feature>
<keyword evidence="4 6" id="KW-0133">Cell shape</keyword>
<sequence length="327" mass="33958">MDLGIDLGTATTVVSDVRRGIVYDEPSVLILRPGGGRRQRILAVGREAAELVGRGPARFAAVRPLHDGVVTDLETARLYLRAVLARAGRRAWTPTRAVIGVPADATSLEVRVLLEAAEEAGIRPVTALDDAVAGAVGCGLDPLERRVHLVIDVGGGSAAAVAFCYGGVLAQRTSKVGGVDMTGAVARYLREEHQLQVGELEAERVKTSPTAEGGPLVVHGRDGATGHPRLVTVQPAEVATAVRPVVDEIVRALGGCLDDLPPQALADVLAEGVLVFGGGALIQGLPQQLESALGLPVKLAEQPLTCVAEGAARALRNRPLLAAYGRN</sequence>
<evidence type="ECO:0000256" key="5">
    <source>
        <dbReference type="ARBA" id="ARBA00023458"/>
    </source>
</evidence>
<gene>
    <name evidence="6" type="primary">mreB</name>
    <name evidence="7" type="ORF">SAMN05660748_2378</name>
</gene>
<dbReference type="Proteomes" id="UP000219435">
    <property type="component" value="Unassembled WGS sequence"/>
</dbReference>
<dbReference type="PANTHER" id="PTHR42749">
    <property type="entry name" value="CELL SHAPE-DETERMINING PROTEIN MREB"/>
    <property type="match status" value="1"/>
</dbReference>
<evidence type="ECO:0000313" key="8">
    <source>
        <dbReference type="Proteomes" id="UP000219435"/>
    </source>
</evidence>
<accession>A0A285V6U1</accession>
<dbReference type="PRINTS" id="PR01652">
    <property type="entry name" value="SHAPEPROTEIN"/>
</dbReference>
<dbReference type="PANTHER" id="PTHR42749:SF1">
    <property type="entry name" value="CELL SHAPE-DETERMINING PROTEIN MREB"/>
    <property type="match status" value="1"/>
</dbReference>
<dbReference type="RefSeq" id="WP_097195194.1">
    <property type="nucleotide sequence ID" value="NZ_OBQI01000003.1"/>
</dbReference>
<dbReference type="GO" id="GO:0000902">
    <property type="term" value="P:cell morphogenesis"/>
    <property type="evidence" value="ECO:0007669"/>
    <property type="project" value="InterPro"/>
</dbReference>
<comment type="caution">
    <text evidence="6">Lacks conserved residue(s) required for the propagation of feature annotation.</text>
</comment>
<dbReference type="AlphaFoldDB" id="A0A285V6U1"/>
<dbReference type="GO" id="GO:0005737">
    <property type="term" value="C:cytoplasm"/>
    <property type="evidence" value="ECO:0007669"/>
    <property type="project" value="UniProtKB-SubCell"/>
</dbReference>